<keyword evidence="1" id="KW-0175">Coiled coil</keyword>
<gene>
    <name evidence="3" type="ORF">SAMN06295933_0180</name>
</gene>
<accession>A0A1X7C213</accession>
<keyword evidence="2" id="KW-0812">Transmembrane</keyword>
<feature type="transmembrane region" description="Helical" evidence="2">
    <location>
        <begin position="18"/>
        <end position="38"/>
    </location>
</feature>
<keyword evidence="2" id="KW-1133">Transmembrane helix</keyword>
<evidence type="ECO:0000313" key="4">
    <source>
        <dbReference type="Proteomes" id="UP000192906"/>
    </source>
</evidence>
<feature type="coiled-coil region" evidence="1">
    <location>
        <begin position="54"/>
        <end position="81"/>
    </location>
</feature>
<keyword evidence="4" id="KW-1185">Reference proteome</keyword>
<dbReference type="STRING" id="1519643.SAMN06295933_0180"/>
<proteinExistence type="predicted"/>
<dbReference type="AlphaFoldDB" id="A0A1X7C213"/>
<evidence type="ECO:0000313" key="3">
    <source>
        <dbReference type="EMBL" id="SME88578.1"/>
    </source>
</evidence>
<organism evidence="3 4">
    <name type="scientific">Desulfovibrio gilichinskyi</name>
    <dbReference type="NCBI Taxonomy" id="1519643"/>
    <lineage>
        <taxon>Bacteria</taxon>
        <taxon>Pseudomonadati</taxon>
        <taxon>Thermodesulfobacteriota</taxon>
        <taxon>Desulfovibrionia</taxon>
        <taxon>Desulfovibrionales</taxon>
        <taxon>Desulfovibrionaceae</taxon>
        <taxon>Desulfovibrio</taxon>
    </lineage>
</organism>
<evidence type="ECO:0000256" key="1">
    <source>
        <dbReference type="SAM" id="Coils"/>
    </source>
</evidence>
<dbReference type="Proteomes" id="UP000192906">
    <property type="component" value="Unassembled WGS sequence"/>
</dbReference>
<keyword evidence="2" id="KW-0472">Membrane</keyword>
<sequence length="110" mass="12964">MFYPSQSLLPVRIHRMELLIILIATIIYAFTCYSVYAGRTAKYDQRKKAFELKKAHMTRSMDRLKYEISLLEDEINKTESSITEPKYIIDDKADIKDEKPLTPSDYKMSF</sequence>
<evidence type="ECO:0000256" key="2">
    <source>
        <dbReference type="SAM" id="Phobius"/>
    </source>
</evidence>
<reference evidence="4" key="1">
    <citation type="submission" date="2017-04" db="EMBL/GenBank/DDBJ databases">
        <authorList>
            <person name="Varghese N."/>
            <person name="Submissions S."/>
        </authorList>
    </citation>
    <scope>NUCLEOTIDE SEQUENCE [LARGE SCALE GENOMIC DNA]</scope>
    <source>
        <strain evidence="4">K3S</strain>
    </source>
</reference>
<protein>
    <submittedName>
        <fullName evidence="3">Uncharacterized protein</fullName>
    </submittedName>
</protein>
<dbReference type="EMBL" id="FWZU01000001">
    <property type="protein sequence ID" value="SME88578.1"/>
    <property type="molecule type" value="Genomic_DNA"/>
</dbReference>
<name>A0A1X7C213_9BACT</name>